<dbReference type="Gene3D" id="3.40.50.620">
    <property type="entry name" value="HUPs"/>
    <property type="match status" value="1"/>
</dbReference>
<keyword evidence="2" id="KW-0479">Metal-binding</keyword>
<evidence type="ECO:0000256" key="1">
    <source>
        <dbReference type="ARBA" id="ARBA00023004"/>
    </source>
</evidence>
<dbReference type="Proteomes" id="UP001168098">
    <property type="component" value="Unassembled WGS sequence"/>
</dbReference>
<comment type="caution">
    <text evidence="4">The sequence shown here is derived from an EMBL/GenBank/DDBJ whole genome shotgun (WGS) entry which is preliminary data.</text>
</comment>
<dbReference type="InterPro" id="IPR002500">
    <property type="entry name" value="PAPS_reduct_dom"/>
</dbReference>
<feature type="domain" description="Phosphoadenosine phosphosulphate reductase" evidence="3">
    <location>
        <begin position="10"/>
        <end position="154"/>
    </location>
</feature>
<accession>A0AA38YW54</accession>
<proteinExistence type="predicted"/>
<gene>
    <name evidence="4" type="ORF">PVL29_022659</name>
</gene>
<dbReference type="AlphaFoldDB" id="A0AA38YW54"/>
<sequence length="159" mass="18280">MLFLTCVHLTDRSFRVFSLDRGRLNLETCKFFNTVEKYYGVRIEKMFPNVVKVQGLVRSKGLPSFYEDGYQEYCRVRERGETLEEGIERVEVPIVQVDPSFKRLDSGVGSLVKWDPVANVQGMDIWNFLRAMNVSLNSLHSKMYISIGCEPCTRSVLPG</sequence>
<keyword evidence="1" id="KW-0408">Iron</keyword>
<protein>
    <recommendedName>
        <fullName evidence="3">Phosphoadenosine phosphosulphate reductase domain-containing protein</fullName>
    </recommendedName>
</protein>
<dbReference type="SUPFAM" id="SSF52402">
    <property type="entry name" value="Adenine nucleotide alpha hydrolases-like"/>
    <property type="match status" value="1"/>
</dbReference>
<dbReference type="GO" id="GO:0051536">
    <property type="term" value="F:iron-sulfur cluster binding"/>
    <property type="evidence" value="ECO:0007669"/>
    <property type="project" value="UniProtKB-KW"/>
</dbReference>
<evidence type="ECO:0000313" key="5">
    <source>
        <dbReference type="Proteomes" id="UP001168098"/>
    </source>
</evidence>
<reference evidence="4 5" key="1">
    <citation type="journal article" date="2023" name="BMC Biotechnol.">
        <title>Vitis rotundifolia cv Carlos genome sequencing.</title>
        <authorList>
            <person name="Huff M."/>
            <person name="Hulse-Kemp A."/>
            <person name="Scheffler B."/>
            <person name="Youngblood R."/>
            <person name="Simpson S."/>
            <person name="Babiker E."/>
            <person name="Staton M."/>
        </authorList>
    </citation>
    <scope>NUCLEOTIDE SEQUENCE [LARGE SCALE GENOMIC DNA]</scope>
    <source>
        <tissue evidence="4">Leaf</tissue>
    </source>
</reference>
<dbReference type="GO" id="GO:0003824">
    <property type="term" value="F:catalytic activity"/>
    <property type="evidence" value="ECO:0007669"/>
    <property type="project" value="InterPro"/>
</dbReference>
<dbReference type="InterPro" id="IPR014729">
    <property type="entry name" value="Rossmann-like_a/b/a_fold"/>
</dbReference>
<dbReference type="PANTHER" id="PTHR46482">
    <property type="entry name" value="5'-ADENYLYLSULFATE REDUCTASE 3, CHLOROPLASTIC"/>
    <property type="match status" value="1"/>
</dbReference>
<dbReference type="Pfam" id="PF01507">
    <property type="entry name" value="PAPS_reduct"/>
    <property type="match status" value="1"/>
</dbReference>
<evidence type="ECO:0000313" key="4">
    <source>
        <dbReference type="EMBL" id="KAJ9677806.1"/>
    </source>
</evidence>
<keyword evidence="2" id="KW-0411">Iron-sulfur</keyword>
<keyword evidence="5" id="KW-1185">Reference proteome</keyword>
<dbReference type="PANTHER" id="PTHR46482:SF9">
    <property type="entry name" value="5'-ADENYLYLSULFATE REDUCTASE 1, CHLOROPLASTIC"/>
    <property type="match status" value="1"/>
</dbReference>
<organism evidence="4 5">
    <name type="scientific">Vitis rotundifolia</name>
    <name type="common">Muscadine grape</name>
    <dbReference type="NCBI Taxonomy" id="103349"/>
    <lineage>
        <taxon>Eukaryota</taxon>
        <taxon>Viridiplantae</taxon>
        <taxon>Streptophyta</taxon>
        <taxon>Embryophyta</taxon>
        <taxon>Tracheophyta</taxon>
        <taxon>Spermatophyta</taxon>
        <taxon>Magnoliopsida</taxon>
        <taxon>eudicotyledons</taxon>
        <taxon>Gunneridae</taxon>
        <taxon>Pentapetalae</taxon>
        <taxon>rosids</taxon>
        <taxon>Vitales</taxon>
        <taxon>Vitaceae</taxon>
        <taxon>Viteae</taxon>
        <taxon>Vitis</taxon>
    </lineage>
</organism>
<dbReference type="EMBL" id="JARBHA010000017">
    <property type="protein sequence ID" value="KAJ9677806.1"/>
    <property type="molecule type" value="Genomic_DNA"/>
</dbReference>
<name>A0AA38YW54_VITRO</name>
<evidence type="ECO:0000256" key="2">
    <source>
        <dbReference type="ARBA" id="ARBA00023014"/>
    </source>
</evidence>
<evidence type="ECO:0000259" key="3">
    <source>
        <dbReference type="Pfam" id="PF01507"/>
    </source>
</evidence>